<dbReference type="SUPFAM" id="SSF48452">
    <property type="entry name" value="TPR-like"/>
    <property type="match status" value="1"/>
</dbReference>
<evidence type="ECO:0000313" key="4">
    <source>
        <dbReference type="Proteomes" id="UP001176468"/>
    </source>
</evidence>
<comment type="caution">
    <text evidence="3">The sequence shown here is derived from an EMBL/GenBank/DDBJ whole genome shotgun (WGS) entry which is preliminary data.</text>
</comment>
<protein>
    <submittedName>
        <fullName evidence="3">Transglutaminase-like domain-containing protein</fullName>
    </submittedName>
</protein>
<gene>
    <name evidence="3" type="ORF">Q5H94_05230</name>
</gene>
<dbReference type="Pfam" id="PF13369">
    <property type="entry name" value="Transglut_core2"/>
    <property type="match status" value="1"/>
</dbReference>
<dbReference type="InterPro" id="IPR011990">
    <property type="entry name" value="TPR-like_helical_dom_sf"/>
</dbReference>
<evidence type="ECO:0000256" key="1">
    <source>
        <dbReference type="ARBA" id="ARBA00007100"/>
    </source>
</evidence>
<organism evidence="3 4">
    <name type="scientific">Sphingomonas immobilis</name>
    <dbReference type="NCBI Taxonomy" id="3063997"/>
    <lineage>
        <taxon>Bacteria</taxon>
        <taxon>Pseudomonadati</taxon>
        <taxon>Pseudomonadota</taxon>
        <taxon>Alphaproteobacteria</taxon>
        <taxon>Sphingomonadales</taxon>
        <taxon>Sphingomonadaceae</taxon>
        <taxon>Sphingomonas</taxon>
    </lineage>
</organism>
<sequence length="268" mass="28643">MSAAIEFFGLMDDDAFPVEAAALELSALDHHQASVTDYLGVVADMAARVSAIGSDARTGARQAEILADVIYGEHGFTGDRDTYDAAVNADMIRVFDRRRGLPISIAIIYVAVARQVGWTATVLNLPGHVLVQVGPDDPAIIDVFDGGASVDPAQLDVALGIEKGVARGVAQKTFGMSARDVIVRLLNNQAGRAEQEGDHERARTVYERMTKIAPSAVHGWWALAQYQLMSGAADDARATLTSLLDVTRDRDLRAQITAAIENVATAQD</sequence>
<evidence type="ECO:0000259" key="2">
    <source>
        <dbReference type="Pfam" id="PF13369"/>
    </source>
</evidence>
<proteinExistence type="inferred from homology"/>
<reference evidence="3" key="1">
    <citation type="submission" date="2023-07" db="EMBL/GenBank/DDBJ databases">
        <authorList>
            <person name="Kim M.K."/>
        </authorList>
    </citation>
    <scope>NUCLEOTIDE SEQUENCE</scope>
    <source>
        <strain evidence="3">CA1-15</strain>
    </source>
</reference>
<name>A0ABT8ZVX0_9SPHN</name>
<dbReference type="EMBL" id="JAUQSZ010000003">
    <property type="protein sequence ID" value="MDO7841720.1"/>
    <property type="molecule type" value="Genomic_DNA"/>
</dbReference>
<dbReference type="Proteomes" id="UP001176468">
    <property type="component" value="Unassembled WGS sequence"/>
</dbReference>
<dbReference type="InterPro" id="IPR032698">
    <property type="entry name" value="SirB1_N"/>
</dbReference>
<dbReference type="Gene3D" id="1.25.40.10">
    <property type="entry name" value="Tetratricopeptide repeat domain"/>
    <property type="match status" value="1"/>
</dbReference>
<comment type="similarity">
    <text evidence="1">Belongs to the UPF0162 family.</text>
</comment>
<accession>A0ABT8ZVX0</accession>
<dbReference type="Pfam" id="PF14559">
    <property type="entry name" value="TPR_19"/>
    <property type="match status" value="1"/>
</dbReference>
<dbReference type="PANTHER" id="PTHR31350:SF27">
    <property type="entry name" value="HEMIMETHYLATED DNA-BINDING DOMAIN-CONTAINING PROTEIN"/>
    <property type="match status" value="1"/>
</dbReference>
<feature type="domain" description="Protein SirB1 N-terminal" evidence="2">
    <location>
        <begin position="39"/>
        <end position="187"/>
    </location>
</feature>
<keyword evidence="4" id="KW-1185">Reference proteome</keyword>
<dbReference type="PANTHER" id="PTHR31350">
    <property type="entry name" value="SI:DKEY-261L7.2"/>
    <property type="match status" value="1"/>
</dbReference>
<dbReference type="RefSeq" id="WP_304560186.1">
    <property type="nucleotide sequence ID" value="NZ_JAUQSZ010000003.1"/>
</dbReference>
<evidence type="ECO:0000313" key="3">
    <source>
        <dbReference type="EMBL" id="MDO7841720.1"/>
    </source>
</evidence>